<comment type="subcellular location">
    <subcellularLocation>
        <location evidence="1 10">Golgi apparatus membrane</location>
        <topology evidence="1 10">Single-pass type II membrane protein</topology>
    </subcellularLocation>
</comment>
<evidence type="ECO:0000313" key="13">
    <source>
        <dbReference type="Proteomes" id="UP001497482"/>
    </source>
</evidence>
<dbReference type="PANTHER" id="PTHR11214:SF23">
    <property type="entry name" value="N-ACETYLLACTOSAMINIDE BETA-1,3-N-ACETYLGLUCOSAMINYLTRANSFERASE 3"/>
    <property type="match status" value="1"/>
</dbReference>
<accession>A0AAV2J7X4</accession>
<keyword evidence="9" id="KW-0472">Membrane</keyword>
<dbReference type="GO" id="GO:0030311">
    <property type="term" value="P:poly-N-acetyllactosamine biosynthetic process"/>
    <property type="evidence" value="ECO:0007669"/>
    <property type="project" value="TreeGrafter"/>
</dbReference>
<evidence type="ECO:0000256" key="6">
    <source>
        <dbReference type="ARBA" id="ARBA00022968"/>
    </source>
</evidence>
<evidence type="ECO:0000256" key="8">
    <source>
        <dbReference type="ARBA" id="ARBA00023034"/>
    </source>
</evidence>
<dbReference type="Pfam" id="PF01762">
    <property type="entry name" value="Galactosyl_T"/>
    <property type="match status" value="1"/>
</dbReference>
<sequence length="223" mass="26328">MSKDREMREMLQIQQHEEKPPGESWPRSEAPYRGEKCERNTSVSLTPGFSLLPALTQDFLSLRHCRHFPMLLDVTDKSEKPWDDIFLLLVIKSSPQNFERRQVLRQTWAEERSYWGKTIRRVFISGTRGSGEERRHLDQLLQEEGRTYGDLLQWDFTDSFYNLTLKQLLFLDWFQTRSRRCRFLMSGDDDIFANTDNMVEFLLSRHGNDGDQHLFVGESDGSV</sequence>
<dbReference type="GO" id="GO:0006493">
    <property type="term" value="P:protein O-linked glycosylation"/>
    <property type="evidence" value="ECO:0007669"/>
    <property type="project" value="TreeGrafter"/>
</dbReference>
<dbReference type="GO" id="GO:0008194">
    <property type="term" value="F:UDP-glycosyltransferase activity"/>
    <property type="evidence" value="ECO:0007669"/>
    <property type="project" value="TreeGrafter"/>
</dbReference>
<evidence type="ECO:0000256" key="1">
    <source>
        <dbReference type="ARBA" id="ARBA00004323"/>
    </source>
</evidence>
<evidence type="ECO:0000256" key="5">
    <source>
        <dbReference type="ARBA" id="ARBA00022692"/>
    </source>
</evidence>
<name>A0AAV2J7X4_KNICA</name>
<proteinExistence type="inferred from homology"/>
<protein>
    <recommendedName>
        <fullName evidence="10">Hexosyltransferase</fullName>
        <ecNumber evidence="10">2.4.1.-</ecNumber>
    </recommendedName>
</protein>
<dbReference type="InterPro" id="IPR002659">
    <property type="entry name" value="Glyco_trans_31"/>
</dbReference>
<keyword evidence="4" id="KW-0808">Transferase</keyword>
<dbReference type="Proteomes" id="UP001497482">
    <property type="component" value="Chromosome 11"/>
</dbReference>
<keyword evidence="3 10" id="KW-0328">Glycosyltransferase</keyword>
<keyword evidence="13" id="KW-1185">Reference proteome</keyword>
<reference evidence="12 13" key="1">
    <citation type="submission" date="2024-04" db="EMBL/GenBank/DDBJ databases">
        <authorList>
            <person name="Waldvogel A.-M."/>
            <person name="Schoenle A."/>
        </authorList>
    </citation>
    <scope>NUCLEOTIDE SEQUENCE [LARGE SCALE GENOMIC DNA]</scope>
</reference>
<evidence type="ECO:0000256" key="2">
    <source>
        <dbReference type="ARBA" id="ARBA00008661"/>
    </source>
</evidence>
<evidence type="ECO:0000313" key="12">
    <source>
        <dbReference type="EMBL" id="CAL1573572.1"/>
    </source>
</evidence>
<evidence type="ECO:0000256" key="3">
    <source>
        <dbReference type="ARBA" id="ARBA00022676"/>
    </source>
</evidence>
<feature type="region of interest" description="Disordered" evidence="11">
    <location>
        <begin position="1"/>
        <end position="33"/>
    </location>
</feature>
<evidence type="ECO:0000256" key="11">
    <source>
        <dbReference type="SAM" id="MobiDB-lite"/>
    </source>
</evidence>
<dbReference type="PANTHER" id="PTHR11214">
    <property type="entry name" value="BETA-1,3-N-ACETYLGLUCOSAMINYLTRANSFERASE"/>
    <property type="match status" value="1"/>
</dbReference>
<gene>
    <name evidence="12" type="ORF">KC01_LOCUS5455</name>
</gene>
<comment type="similarity">
    <text evidence="2 10">Belongs to the glycosyltransferase 31 family.</text>
</comment>
<dbReference type="GO" id="GO:0000139">
    <property type="term" value="C:Golgi membrane"/>
    <property type="evidence" value="ECO:0007669"/>
    <property type="project" value="UniProtKB-SubCell"/>
</dbReference>
<keyword evidence="6" id="KW-0735">Signal-anchor</keyword>
<organism evidence="12 13">
    <name type="scientific">Knipowitschia caucasica</name>
    <name type="common">Caucasian dwarf goby</name>
    <name type="synonym">Pomatoschistus caucasicus</name>
    <dbReference type="NCBI Taxonomy" id="637954"/>
    <lineage>
        <taxon>Eukaryota</taxon>
        <taxon>Metazoa</taxon>
        <taxon>Chordata</taxon>
        <taxon>Craniata</taxon>
        <taxon>Vertebrata</taxon>
        <taxon>Euteleostomi</taxon>
        <taxon>Actinopterygii</taxon>
        <taxon>Neopterygii</taxon>
        <taxon>Teleostei</taxon>
        <taxon>Neoteleostei</taxon>
        <taxon>Acanthomorphata</taxon>
        <taxon>Gobiaria</taxon>
        <taxon>Gobiiformes</taxon>
        <taxon>Gobioidei</taxon>
        <taxon>Gobiidae</taxon>
        <taxon>Gobiinae</taxon>
        <taxon>Knipowitschia</taxon>
    </lineage>
</organism>
<dbReference type="GO" id="GO:0016758">
    <property type="term" value="F:hexosyltransferase activity"/>
    <property type="evidence" value="ECO:0007669"/>
    <property type="project" value="InterPro"/>
</dbReference>
<dbReference type="EC" id="2.4.1.-" evidence="10"/>
<dbReference type="Gene3D" id="3.90.550.50">
    <property type="match status" value="1"/>
</dbReference>
<dbReference type="AlphaFoldDB" id="A0AAV2J7X4"/>
<evidence type="ECO:0000256" key="7">
    <source>
        <dbReference type="ARBA" id="ARBA00022989"/>
    </source>
</evidence>
<dbReference type="EMBL" id="OZ035833">
    <property type="protein sequence ID" value="CAL1573572.1"/>
    <property type="molecule type" value="Genomic_DNA"/>
</dbReference>
<evidence type="ECO:0000256" key="10">
    <source>
        <dbReference type="RuleBase" id="RU363063"/>
    </source>
</evidence>
<feature type="compositionally biased region" description="Basic and acidic residues" evidence="11">
    <location>
        <begin position="1"/>
        <end position="21"/>
    </location>
</feature>
<evidence type="ECO:0000256" key="4">
    <source>
        <dbReference type="ARBA" id="ARBA00022679"/>
    </source>
</evidence>
<keyword evidence="7" id="KW-1133">Transmembrane helix</keyword>
<keyword evidence="8 10" id="KW-0333">Golgi apparatus</keyword>
<evidence type="ECO:0000256" key="9">
    <source>
        <dbReference type="ARBA" id="ARBA00023136"/>
    </source>
</evidence>
<keyword evidence="5" id="KW-0812">Transmembrane</keyword>